<gene>
    <name evidence="1" type="ORF">NO2_0882</name>
</gene>
<organism evidence="1 2">
    <name type="scientific">Candidatus Termititenax persephonae</name>
    <dbReference type="NCBI Taxonomy" id="2218525"/>
    <lineage>
        <taxon>Bacteria</taxon>
        <taxon>Bacillati</taxon>
        <taxon>Candidatus Margulisiibacteriota</taxon>
        <taxon>Candidatus Termititenacia</taxon>
        <taxon>Candidatus Termititenacales</taxon>
        <taxon>Candidatus Termititenacaceae</taxon>
        <taxon>Candidatus Termititenax</taxon>
    </lineage>
</organism>
<accession>A0A388THU7</accession>
<sequence length="134" mass="14052">MRNLKICLTGVIAVWALTGCGTTIKEALGDAPPNPDSAPSLEVTNRPINAYGWINVSVTDNVALIVGEPGSVENNSWVGIYRNEEILGETAAAKDGSFRVTASVTDEDEALAARAQAPQKSLSAPVSVSLKPLF</sequence>
<evidence type="ECO:0000313" key="2">
    <source>
        <dbReference type="Proteomes" id="UP000275925"/>
    </source>
</evidence>
<proteinExistence type="predicted"/>
<dbReference type="PROSITE" id="PS51257">
    <property type="entry name" value="PROKAR_LIPOPROTEIN"/>
    <property type="match status" value="1"/>
</dbReference>
<dbReference type="EMBL" id="BGZO01000023">
    <property type="protein sequence ID" value="GBR76313.1"/>
    <property type="molecule type" value="Genomic_DNA"/>
</dbReference>
<name>A0A388THU7_9BACT</name>
<comment type="caution">
    <text evidence="1">The sequence shown here is derived from an EMBL/GenBank/DDBJ whole genome shotgun (WGS) entry which is preliminary data.</text>
</comment>
<dbReference type="Proteomes" id="UP000275925">
    <property type="component" value="Unassembled WGS sequence"/>
</dbReference>
<keyword evidence="2" id="KW-1185">Reference proteome</keyword>
<protein>
    <submittedName>
        <fullName evidence="1">Uncharacterized protein</fullName>
    </submittedName>
</protein>
<dbReference type="AlphaFoldDB" id="A0A388THU7"/>
<evidence type="ECO:0000313" key="1">
    <source>
        <dbReference type="EMBL" id="GBR76313.1"/>
    </source>
</evidence>
<reference evidence="1 2" key="1">
    <citation type="journal article" date="2019" name="ISME J.">
        <title>Genome analyses of uncultured TG2/ZB3 bacteria in 'Margulisbacteria' specifically attached to ectosymbiotic spirochetes of protists in the termite gut.</title>
        <authorList>
            <person name="Utami Y.D."/>
            <person name="Kuwahara H."/>
            <person name="Igai K."/>
            <person name="Murakami T."/>
            <person name="Sugaya K."/>
            <person name="Morikawa T."/>
            <person name="Nagura Y."/>
            <person name="Yuki M."/>
            <person name="Deevong P."/>
            <person name="Inoue T."/>
            <person name="Kihara K."/>
            <person name="Lo N."/>
            <person name="Yamada A."/>
            <person name="Ohkuma M."/>
            <person name="Hongoh Y."/>
        </authorList>
    </citation>
    <scope>NUCLEOTIDE SEQUENCE [LARGE SCALE GENOMIC DNA]</scope>
    <source>
        <strain evidence="1">NkOx7-02</strain>
    </source>
</reference>